<feature type="region of interest" description="Disordered" evidence="3">
    <location>
        <begin position="742"/>
        <end position="786"/>
    </location>
</feature>
<dbReference type="GO" id="GO:0005634">
    <property type="term" value="C:nucleus"/>
    <property type="evidence" value="ECO:0007669"/>
    <property type="project" value="TreeGrafter"/>
</dbReference>
<dbReference type="InterPro" id="IPR029047">
    <property type="entry name" value="HSP70_peptide-bd_sf"/>
</dbReference>
<dbReference type="GO" id="GO:0140662">
    <property type="term" value="F:ATP-dependent protein folding chaperone"/>
    <property type="evidence" value="ECO:0007669"/>
    <property type="project" value="InterPro"/>
</dbReference>
<reference evidence="4" key="1">
    <citation type="submission" date="2018-07" db="EMBL/GenBank/DDBJ databases">
        <title>Heat shock proteins in Philasterides dicentrarchi.</title>
        <authorList>
            <person name="Folgueira I."/>
            <person name="de Felipe A.P."/>
            <person name="Sueiro R.A."/>
            <person name="Lamas J."/>
            <person name="Leiro J."/>
        </authorList>
    </citation>
    <scope>NUCLEOTIDE SEQUENCE</scope>
</reference>
<dbReference type="AlphaFoldDB" id="A0A482G6P5"/>
<dbReference type="FunFam" id="1.20.1270.10:FF:000002">
    <property type="entry name" value="Heat shock 70 kDa protein 4"/>
    <property type="match status" value="1"/>
</dbReference>
<dbReference type="GO" id="GO:0005524">
    <property type="term" value="F:ATP binding"/>
    <property type="evidence" value="ECO:0007669"/>
    <property type="project" value="UniProtKB-KW"/>
</dbReference>
<protein>
    <submittedName>
        <fullName evidence="4">DnaK protein</fullName>
    </submittedName>
</protein>
<dbReference type="PRINTS" id="PR00301">
    <property type="entry name" value="HEATSHOCK70"/>
</dbReference>
<dbReference type="Gene3D" id="3.30.30.30">
    <property type="match status" value="1"/>
</dbReference>
<dbReference type="Gene3D" id="3.90.640.10">
    <property type="entry name" value="Actin, Chain A, domain 4"/>
    <property type="match status" value="1"/>
</dbReference>
<evidence type="ECO:0000256" key="3">
    <source>
        <dbReference type="SAM" id="MobiDB-lite"/>
    </source>
</evidence>
<dbReference type="GO" id="GO:0005829">
    <property type="term" value="C:cytosol"/>
    <property type="evidence" value="ECO:0007669"/>
    <property type="project" value="TreeGrafter"/>
</dbReference>
<dbReference type="SUPFAM" id="SSF53067">
    <property type="entry name" value="Actin-like ATPase domain"/>
    <property type="match status" value="2"/>
</dbReference>
<dbReference type="InterPro" id="IPR013126">
    <property type="entry name" value="Hsp_70_fam"/>
</dbReference>
<evidence type="ECO:0000256" key="2">
    <source>
        <dbReference type="ARBA" id="ARBA00022840"/>
    </source>
</evidence>
<dbReference type="Gene3D" id="3.30.420.40">
    <property type="match status" value="2"/>
</dbReference>
<dbReference type="Gene3D" id="1.20.1270.10">
    <property type="match status" value="1"/>
</dbReference>
<dbReference type="SUPFAM" id="SSF100934">
    <property type="entry name" value="Heat shock protein 70kD (HSP70), C-terminal subdomain"/>
    <property type="match status" value="1"/>
</dbReference>
<feature type="compositionally biased region" description="Low complexity" evidence="3">
    <location>
        <begin position="761"/>
        <end position="777"/>
    </location>
</feature>
<dbReference type="SUPFAM" id="SSF100920">
    <property type="entry name" value="Heat shock protein 70kD (HSP70), peptide-binding domain"/>
    <property type="match status" value="1"/>
</dbReference>
<sequence length="786" mass="88794">MSSNQQVGAVGIDFGSSRSVIAVAKKGGVDVIANQASSRETFNIVGYGEKERYMGEQGAARAKSNFKNTCSFSGRLLGLSADYPKLKEESKWITSKFFANEQKELVYEVMSKGEKKQFTPIQVTASMLGELRKIIAFNDINNKEAVISVPSYWTEMERKALLDAAKLADLKVFRILDESSAITLSYGLFRKADLPEKNAEARNVVFVDVGHSKLSAFVSSFSKEKCQILLQQHDRHLGARDFDWTLLKFYDGIFQKSSGGLSIMENKKSILRCLDAIQKQRKILSANSHATIGAECLVEDCDLNYDMCREEFEKLIQPDLERVRECLQSLGEQIAKKGLNIHSVEIIGGASRTPAIQALIKEVFQQEICRTLNQSECISRGCAMMAAYLSPQFKVLEYQLDECNNYPIGVQWTFLNNGNMQEEGKVATLFDKGCSIPNIKSLSFNRCDGIQLDLFYSPPPIGFPREIASVKISAIQPKEKDFSIKPRVKLNHNGLVEFIEAQLIEKYQVEEKVLKENKSKKDGDEDEYEMKIKDKTRTSNVDVQISDLYQLSTKQTEEQFNTEQEMITHDRIIMETNNKRNELETYIYEANDKSTGVYKDYIDPAVVTVLQNELQQTRAWLDNEGQDSSKGQYSAKVDALRALFDPVINRFQAYEALPHAFQQIEGALTQFESFVASTDAQFEHISAEARKPIADEANKIRQRLQQAQSTQSTLAKHQDPAISVAEIQNLGNALIKISTPIMNTPVPKKEEKKVEEEQKQEGQATEQKTEEQQQAPEQKSEKMEVE</sequence>
<organism evidence="4">
    <name type="scientific">Philasterides dicentrarchi</name>
    <dbReference type="NCBI Taxonomy" id="282688"/>
    <lineage>
        <taxon>Eukaryota</taxon>
        <taxon>Sar</taxon>
        <taxon>Alveolata</taxon>
        <taxon>Ciliophora</taxon>
        <taxon>Intramacronucleata</taxon>
        <taxon>Oligohymenophorea</taxon>
        <taxon>Scuticociliatia</taxon>
        <taxon>Philasterida</taxon>
        <taxon>Philasteridae</taxon>
        <taxon>Philasterides</taxon>
    </lineage>
</organism>
<feature type="compositionally biased region" description="Basic and acidic residues" evidence="3">
    <location>
        <begin position="747"/>
        <end position="760"/>
    </location>
</feature>
<dbReference type="Pfam" id="PF00012">
    <property type="entry name" value="HSP70"/>
    <property type="match status" value="1"/>
</dbReference>
<dbReference type="InterPro" id="IPR029048">
    <property type="entry name" value="HSP70_C_sf"/>
</dbReference>
<name>A0A482G6P5_9CILI</name>
<keyword evidence="1" id="KW-0547">Nucleotide-binding</keyword>
<proteinExistence type="evidence at transcript level"/>
<dbReference type="Gene3D" id="2.60.34.10">
    <property type="entry name" value="Substrate Binding Domain Of DNAk, Chain A, domain 1"/>
    <property type="match status" value="1"/>
</dbReference>
<evidence type="ECO:0000313" key="4">
    <source>
        <dbReference type="EMBL" id="QBO60108.1"/>
    </source>
</evidence>
<dbReference type="PANTHER" id="PTHR45639">
    <property type="entry name" value="HSC70CB, ISOFORM G-RELATED"/>
    <property type="match status" value="1"/>
</dbReference>
<dbReference type="InterPro" id="IPR043129">
    <property type="entry name" value="ATPase_NBD"/>
</dbReference>
<dbReference type="EMBL" id="MH636079">
    <property type="protein sequence ID" value="QBO60108.1"/>
    <property type="molecule type" value="mRNA"/>
</dbReference>
<dbReference type="PANTHER" id="PTHR45639:SF4">
    <property type="entry name" value="HSC70CB, ISOFORM G"/>
    <property type="match status" value="1"/>
</dbReference>
<accession>A0A482G6P5</accession>
<keyword evidence="2" id="KW-0067">ATP-binding</keyword>
<evidence type="ECO:0000256" key="1">
    <source>
        <dbReference type="ARBA" id="ARBA00022741"/>
    </source>
</evidence>